<dbReference type="Pfam" id="PF05701">
    <property type="entry name" value="WEMBL"/>
    <property type="match status" value="1"/>
</dbReference>
<dbReference type="SUPFAM" id="SSF50249">
    <property type="entry name" value="Nucleic acid-binding proteins"/>
    <property type="match status" value="1"/>
</dbReference>
<dbReference type="GO" id="GO:0009904">
    <property type="term" value="P:chloroplast accumulation movement"/>
    <property type="evidence" value="ECO:0007669"/>
    <property type="project" value="TreeGrafter"/>
</dbReference>
<evidence type="ECO:0000259" key="5">
    <source>
        <dbReference type="Pfam" id="PF04057"/>
    </source>
</evidence>
<dbReference type="GO" id="GO:0006260">
    <property type="term" value="P:DNA replication"/>
    <property type="evidence" value="ECO:0007669"/>
    <property type="project" value="InterPro"/>
</dbReference>
<dbReference type="GO" id="GO:0005634">
    <property type="term" value="C:nucleus"/>
    <property type="evidence" value="ECO:0007669"/>
    <property type="project" value="InterPro"/>
</dbReference>
<feature type="domain" description="Replication factor-A protein 1 N-terminal" evidence="5">
    <location>
        <begin position="14"/>
        <end position="119"/>
    </location>
</feature>
<evidence type="ECO:0000256" key="2">
    <source>
        <dbReference type="ARBA" id="ARBA00023054"/>
    </source>
</evidence>
<dbReference type="PANTHER" id="PTHR32054">
    <property type="entry name" value="HEAVY CHAIN, PUTATIVE, EXPRESSED-RELATED-RELATED"/>
    <property type="match status" value="1"/>
</dbReference>
<reference evidence="6" key="1">
    <citation type="submission" date="2023-07" db="EMBL/GenBank/DDBJ databases">
        <title>draft genome sequence of fig (Ficus carica).</title>
        <authorList>
            <person name="Takahashi T."/>
            <person name="Nishimura K."/>
        </authorList>
    </citation>
    <scope>NUCLEOTIDE SEQUENCE</scope>
</reference>
<proteinExistence type="inferred from homology"/>
<evidence type="ECO:0000256" key="4">
    <source>
        <dbReference type="SAM" id="MobiDB-lite"/>
    </source>
</evidence>
<comment type="caution">
    <text evidence="6">The sequence shown here is derived from an EMBL/GenBank/DDBJ whole genome shotgun (WGS) entry which is preliminary data.</text>
</comment>
<dbReference type="AlphaFoldDB" id="A0AA88AWR8"/>
<dbReference type="PANTHER" id="PTHR32054:SF17">
    <property type="entry name" value="EXPRESSED PROTEIN"/>
    <property type="match status" value="1"/>
</dbReference>
<dbReference type="Pfam" id="PF04057">
    <property type="entry name" value="Rep-A_N"/>
    <property type="match status" value="1"/>
</dbReference>
<keyword evidence="7" id="KW-1185">Reference proteome</keyword>
<feature type="compositionally biased region" description="Acidic residues" evidence="4">
    <location>
        <begin position="560"/>
        <end position="570"/>
    </location>
</feature>
<dbReference type="EMBL" id="BTGU01000050">
    <property type="protein sequence ID" value="GMN54226.1"/>
    <property type="molecule type" value="Genomic_DNA"/>
</dbReference>
<dbReference type="GO" id="GO:0005829">
    <property type="term" value="C:cytosol"/>
    <property type="evidence" value="ECO:0007669"/>
    <property type="project" value="TreeGrafter"/>
</dbReference>
<gene>
    <name evidence="6" type="ORF">TIFTF001_023358</name>
</gene>
<evidence type="ECO:0000256" key="3">
    <source>
        <dbReference type="SAM" id="Coils"/>
    </source>
</evidence>
<sequence length="695" mass="78644">MATAPPEAVMVTPLTEGAISRIVVEFKNVGLSGVILDYNPVVQVWDIRIVSNKVYNMSYPLLVLSDGSRSHHSVLSMKNDELVMTMTRLRKGSLIQLTGFSFYESARSRRIVVRMLKVISETYGLIGNPRCFSKESACDFSTALSLFGEKGDQRRNRSIGSDDEKERELESVLKDLANYKVQLEAKEAAYMQAELKLDQSQKTVDELSALIKNSETERDRYETECRGARIRLEESESEMKEMADRLSETASIREQLSQVLDELKTARGELICKETELVAAKDSEREALKQAELIELELNAERLKSAVLTKQVSELDEIFRVLNDAAVKAQKERLALLSEKDAEIEVAKKALVEAEEGLEEMKREMQIMQESENQLFSMSAFVDTLRLQLKEANERLSFSEKSAVVAFTDLKLIREEMEFKDRKNSSQEALIEAFKMETSELKHELKNANELASHLMADVEMLTGDLHKAMAEIDEIRKKEAEAQVEIALLKSELHKGRSKIAAAEAAEARAESVKSGLYLAVQELAVEAESAKKENQMLKQETYKEIESDASQIDKPNTEPEETKDDDNDPITSAEKSDEQIPEAVIEDSSLLTAHDHKQEMENLRKELDAATAKVAEFRNRAEQAICRAEMAERAKTAIEDQLRKWRDERQKKKAALAALKEVSASREISSISTENKPQVTYYQPLYKVLNMKF</sequence>
<feature type="coiled-coil region" evidence="3">
    <location>
        <begin position="169"/>
        <end position="252"/>
    </location>
</feature>
<comment type="similarity">
    <text evidence="1">Belongs to the WEB family.</text>
</comment>
<dbReference type="GO" id="GO:0009903">
    <property type="term" value="P:chloroplast avoidance movement"/>
    <property type="evidence" value="ECO:0007669"/>
    <property type="project" value="TreeGrafter"/>
</dbReference>
<feature type="coiled-coil region" evidence="3">
    <location>
        <begin position="431"/>
        <end position="493"/>
    </location>
</feature>
<dbReference type="InterPro" id="IPR012340">
    <property type="entry name" value="NA-bd_OB-fold"/>
</dbReference>
<feature type="coiled-coil region" evidence="3">
    <location>
        <begin position="595"/>
        <end position="664"/>
    </location>
</feature>
<evidence type="ECO:0000256" key="1">
    <source>
        <dbReference type="ARBA" id="ARBA00005485"/>
    </source>
</evidence>
<name>A0AA88AWR8_FICCA</name>
<accession>A0AA88AWR8</accession>
<dbReference type="Proteomes" id="UP001187192">
    <property type="component" value="Unassembled WGS sequence"/>
</dbReference>
<feature type="coiled-coil region" evidence="3">
    <location>
        <begin position="337"/>
        <end position="402"/>
    </location>
</feature>
<dbReference type="Gene3D" id="2.40.50.140">
    <property type="entry name" value="Nucleic acid-binding proteins"/>
    <property type="match status" value="1"/>
</dbReference>
<dbReference type="GO" id="GO:0003677">
    <property type="term" value="F:DNA binding"/>
    <property type="evidence" value="ECO:0007669"/>
    <property type="project" value="InterPro"/>
</dbReference>
<dbReference type="InterPro" id="IPR007199">
    <property type="entry name" value="Rep_factor-A_N"/>
</dbReference>
<feature type="region of interest" description="Disordered" evidence="4">
    <location>
        <begin position="544"/>
        <end position="582"/>
    </location>
</feature>
<organism evidence="6 7">
    <name type="scientific">Ficus carica</name>
    <name type="common">Common fig</name>
    <dbReference type="NCBI Taxonomy" id="3494"/>
    <lineage>
        <taxon>Eukaryota</taxon>
        <taxon>Viridiplantae</taxon>
        <taxon>Streptophyta</taxon>
        <taxon>Embryophyta</taxon>
        <taxon>Tracheophyta</taxon>
        <taxon>Spermatophyta</taxon>
        <taxon>Magnoliopsida</taxon>
        <taxon>eudicotyledons</taxon>
        <taxon>Gunneridae</taxon>
        <taxon>Pentapetalae</taxon>
        <taxon>rosids</taxon>
        <taxon>fabids</taxon>
        <taxon>Rosales</taxon>
        <taxon>Moraceae</taxon>
        <taxon>Ficeae</taxon>
        <taxon>Ficus</taxon>
    </lineage>
</organism>
<dbReference type="InterPro" id="IPR008545">
    <property type="entry name" value="Web"/>
</dbReference>
<protein>
    <recommendedName>
        <fullName evidence="5">Replication factor-A protein 1 N-terminal domain-containing protein</fullName>
    </recommendedName>
</protein>
<evidence type="ECO:0000313" key="7">
    <source>
        <dbReference type="Proteomes" id="UP001187192"/>
    </source>
</evidence>
<keyword evidence="2 3" id="KW-0175">Coiled coil</keyword>
<evidence type="ECO:0000313" key="6">
    <source>
        <dbReference type="EMBL" id="GMN54226.1"/>
    </source>
</evidence>